<sequence>MWRLPTRALGLIQSFFDLLRADYSCLRAEAAEDRARVEDLLCSRQMVSAHLFRMDPFFLGATFGKLSIDADV</sequence>
<name>A0A835PP07_VANPL</name>
<dbReference type="EMBL" id="JADCNM010000013">
    <property type="protein sequence ID" value="KAG0456253.1"/>
    <property type="molecule type" value="Genomic_DNA"/>
</dbReference>
<evidence type="ECO:0000313" key="2">
    <source>
        <dbReference type="EMBL" id="KAG0456253.1"/>
    </source>
</evidence>
<gene>
    <name evidence="2" type="ORF">HPP92_024041</name>
</gene>
<evidence type="ECO:0000256" key="1">
    <source>
        <dbReference type="SAM" id="SignalP"/>
    </source>
</evidence>
<organism evidence="2 3">
    <name type="scientific">Vanilla planifolia</name>
    <name type="common">Vanilla</name>
    <dbReference type="NCBI Taxonomy" id="51239"/>
    <lineage>
        <taxon>Eukaryota</taxon>
        <taxon>Viridiplantae</taxon>
        <taxon>Streptophyta</taxon>
        <taxon>Embryophyta</taxon>
        <taxon>Tracheophyta</taxon>
        <taxon>Spermatophyta</taxon>
        <taxon>Magnoliopsida</taxon>
        <taxon>Liliopsida</taxon>
        <taxon>Asparagales</taxon>
        <taxon>Orchidaceae</taxon>
        <taxon>Vanilloideae</taxon>
        <taxon>Vanilleae</taxon>
        <taxon>Vanilla</taxon>
    </lineage>
</organism>
<keyword evidence="1" id="KW-0732">Signal</keyword>
<feature type="signal peptide" evidence="1">
    <location>
        <begin position="1"/>
        <end position="21"/>
    </location>
</feature>
<dbReference type="AlphaFoldDB" id="A0A835PP07"/>
<evidence type="ECO:0000313" key="3">
    <source>
        <dbReference type="Proteomes" id="UP000639772"/>
    </source>
</evidence>
<dbReference type="Proteomes" id="UP000639772">
    <property type="component" value="Chromosome 13"/>
</dbReference>
<comment type="caution">
    <text evidence="2">The sequence shown here is derived from an EMBL/GenBank/DDBJ whole genome shotgun (WGS) entry which is preliminary data.</text>
</comment>
<reference evidence="2 3" key="1">
    <citation type="journal article" date="2020" name="Nat. Food">
        <title>A phased Vanilla planifolia genome enables genetic improvement of flavour and production.</title>
        <authorList>
            <person name="Hasing T."/>
            <person name="Tang H."/>
            <person name="Brym M."/>
            <person name="Khazi F."/>
            <person name="Huang T."/>
            <person name="Chambers A.H."/>
        </authorList>
    </citation>
    <scope>NUCLEOTIDE SEQUENCE [LARGE SCALE GENOMIC DNA]</scope>
    <source>
        <tissue evidence="2">Leaf</tissue>
    </source>
</reference>
<feature type="chain" id="PRO_5032420853" evidence="1">
    <location>
        <begin position="22"/>
        <end position="72"/>
    </location>
</feature>
<proteinExistence type="predicted"/>
<accession>A0A835PP07</accession>
<protein>
    <submittedName>
        <fullName evidence="2">Uncharacterized protein</fullName>
    </submittedName>
</protein>